<organism evidence="1 2">
    <name type="scientific">Candidatus Epulonipiscium fishelsonii</name>
    <dbReference type="NCBI Taxonomy" id="77094"/>
    <lineage>
        <taxon>Bacteria</taxon>
        <taxon>Bacillati</taxon>
        <taxon>Bacillota</taxon>
        <taxon>Clostridia</taxon>
        <taxon>Lachnospirales</taxon>
        <taxon>Lachnospiraceae</taxon>
        <taxon>Candidatus Epulonipiscium</taxon>
    </lineage>
</organism>
<reference evidence="1" key="1">
    <citation type="submission" date="2016-08" db="EMBL/GenBank/DDBJ databases">
        <authorList>
            <person name="Ngugi D.K."/>
            <person name="Miyake S."/>
            <person name="Stingl U."/>
        </authorList>
    </citation>
    <scope>NUCLEOTIDE SEQUENCE</scope>
    <source>
        <strain evidence="1">SCG-B11WGA-EpuloA1</strain>
    </source>
</reference>
<accession>A0ACC8X8Y5</accession>
<comment type="caution">
    <text evidence="1">The sequence shown here is derived from an EMBL/GenBank/DDBJ whole genome shotgun (WGS) entry which is preliminary data.</text>
</comment>
<protein>
    <submittedName>
        <fullName evidence="1">Uncharacterized protein</fullName>
    </submittedName>
</protein>
<evidence type="ECO:0000313" key="2">
    <source>
        <dbReference type="Proteomes" id="UP000188605"/>
    </source>
</evidence>
<keyword evidence="2" id="KW-1185">Reference proteome</keyword>
<dbReference type="Proteomes" id="UP000188605">
    <property type="component" value="Unassembled WGS sequence"/>
</dbReference>
<evidence type="ECO:0000313" key="1">
    <source>
        <dbReference type="EMBL" id="ONI38636.1"/>
    </source>
</evidence>
<gene>
    <name evidence="1" type="ORF">AN396_10270</name>
</gene>
<dbReference type="EMBL" id="LJDB01000082">
    <property type="protein sequence ID" value="ONI38636.1"/>
    <property type="molecule type" value="Genomic_DNA"/>
</dbReference>
<sequence length="316" mass="37105">MKMTDRIYDILLITDYKGRILKVVESKVRLNGFPKEGQNILDITDKSSRIKMIRFLYEVISYKKTKLWEQCFNIENVLHEVSVQAEILDEYSILIGIITTPYILHMYNEMMSMNNKYINELRMITKENTILSKSQMIYPNLNSDKSTEYINKSLEQMARNSLDILSEDQDLQDKTNTDFIKILKEGIVIWKGLLDFKNITVNIFKEEDTAIIPFNALDIRSIYLAALSIIIKFAQPSSNLDIYIKREQDSFLVEFNFVKDNLDEIFWKEQEINTLRIFLEQNNGTLWSCEDGNKRKLFNVIPSKQLPFVPALEYAL</sequence>
<proteinExistence type="predicted"/>
<name>A0ACC8X8Y5_9FIRM</name>